<evidence type="ECO:0000313" key="8">
    <source>
        <dbReference type="Proteomes" id="UP000441925"/>
    </source>
</evidence>
<feature type="binding site" evidence="4">
    <location>
        <position position="252"/>
    </location>
    <ligand>
        <name>S-adenosyl-L-methionine</name>
        <dbReference type="ChEBI" id="CHEBI:59789"/>
    </ligand>
</feature>
<organism evidence="7 8">
    <name type="scientific">Anaerococcus porci</name>
    <dbReference type="NCBI Taxonomy" id="2652269"/>
    <lineage>
        <taxon>Bacteria</taxon>
        <taxon>Bacillati</taxon>
        <taxon>Bacillota</taxon>
        <taxon>Tissierellia</taxon>
        <taxon>Tissierellales</taxon>
        <taxon>Peptoniphilaceae</taxon>
        <taxon>Anaerococcus</taxon>
    </lineage>
</organism>
<dbReference type="PROSITE" id="PS01231">
    <property type="entry name" value="TRMA_2"/>
    <property type="match status" value="1"/>
</dbReference>
<evidence type="ECO:0000256" key="3">
    <source>
        <dbReference type="ARBA" id="ARBA00022691"/>
    </source>
</evidence>
<gene>
    <name evidence="7" type="primary">rlmD</name>
    <name evidence="7" type="ORF">FYJ26_01685</name>
</gene>
<feature type="active site" evidence="5">
    <location>
        <position position="372"/>
    </location>
</feature>
<keyword evidence="8" id="KW-1185">Reference proteome</keyword>
<dbReference type="EC" id="2.1.1.190" evidence="7"/>
<dbReference type="AlphaFoldDB" id="A0A6N7VSU2"/>
<evidence type="ECO:0000313" key="7">
    <source>
        <dbReference type="EMBL" id="MSS77143.1"/>
    </source>
</evidence>
<dbReference type="InterPro" id="IPR029063">
    <property type="entry name" value="SAM-dependent_MTases_sf"/>
</dbReference>
<dbReference type="InterPro" id="IPR030390">
    <property type="entry name" value="MeTrfase_TrmA_AS"/>
</dbReference>
<dbReference type="InterPro" id="IPR010280">
    <property type="entry name" value="U5_MeTrfase_fam"/>
</dbReference>
<keyword evidence="2 4" id="KW-0808">Transferase</keyword>
<dbReference type="CDD" id="cd02440">
    <property type="entry name" value="AdoMet_MTases"/>
    <property type="match status" value="1"/>
</dbReference>
<dbReference type="InterPro" id="IPR030391">
    <property type="entry name" value="MeTrfase_TrmA_CS"/>
</dbReference>
<keyword evidence="1 4" id="KW-0489">Methyltransferase</keyword>
<dbReference type="Gene3D" id="2.40.50.1070">
    <property type="match status" value="1"/>
</dbReference>
<feature type="domain" description="TRAM" evidence="6">
    <location>
        <begin position="1"/>
        <end position="55"/>
    </location>
</feature>
<dbReference type="Pfam" id="PF05958">
    <property type="entry name" value="tRNA_U5-meth_tr"/>
    <property type="match status" value="1"/>
</dbReference>
<comment type="caution">
    <text evidence="7">The sequence shown here is derived from an EMBL/GenBank/DDBJ whole genome shotgun (WGS) entry which is preliminary data.</text>
</comment>
<evidence type="ECO:0000256" key="1">
    <source>
        <dbReference type="ARBA" id="ARBA00022603"/>
    </source>
</evidence>
<dbReference type="Gene3D" id="2.40.50.140">
    <property type="entry name" value="Nucleic acid-binding proteins"/>
    <property type="match status" value="1"/>
</dbReference>
<protein>
    <submittedName>
        <fullName evidence="7">23S rRNA (Uracil(1939)-C(5))-methyltransferase RlmD</fullName>
        <ecNumber evidence="7">2.1.1.190</ecNumber>
    </submittedName>
</protein>
<comment type="similarity">
    <text evidence="4">Belongs to the class I-like SAM-binding methyltransferase superfamily. RNA M5U methyltransferase family.</text>
</comment>
<dbReference type="SUPFAM" id="SSF53335">
    <property type="entry name" value="S-adenosyl-L-methionine-dependent methyltransferases"/>
    <property type="match status" value="1"/>
</dbReference>
<reference evidence="7 8" key="1">
    <citation type="submission" date="2019-08" db="EMBL/GenBank/DDBJ databases">
        <title>In-depth cultivation of the pig gut microbiome towards novel bacterial diversity and tailored functional studies.</title>
        <authorList>
            <person name="Wylensek D."/>
            <person name="Hitch T.C.A."/>
            <person name="Clavel T."/>
        </authorList>
    </citation>
    <scope>NUCLEOTIDE SEQUENCE [LARGE SCALE GENOMIC DNA]</scope>
    <source>
        <strain evidence="7 8">WCA-380-WT-2B</strain>
    </source>
</reference>
<dbReference type="InterPro" id="IPR002792">
    <property type="entry name" value="TRAM_dom"/>
</dbReference>
<evidence type="ECO:0000256" key="2">
    <source>
        <dbReference type="ARBA" id="ARBA00022679"/>
    </source>
</evidence>
<dbReference type="PROSITE" id="PS50926">
    <property type="entry name" value="TRAM"/>
    <property type="match status" value="1"/>
</dbReference>
<evidence type="ECO:0000256" key="5">
    <source>
        <dbReference type="PROSITE-ProRule" id="PRU10015"/>
    </source>
</evidence>
<dbReference type="PROSITE" id="PS01230">
    <property type="entry name" value="TRMA_1"/>
    <property type="match status" value="1"/>
</dbReference>
<dbReference type="InterPro" id="IPR012340">
    <property type="entry name" value="NA-bd_OB-fold"/>
</dbReference>
<dbReference type="PANTHER" id="PTHR11061:SF30">
    <property type="entry name" value="TRNA (URACIL(54)-C(5))-METHYLTRANSFERASE"/>
    <property type="match status" value="1"/>
</dbReference>
<feature type="active site" description="Nucleophile" evidence="4">
    <location>
        <position position="372"/>
    </location>
</feature>
<feature type="binding site" evidence="4">
    <location>
        <position position="298"/>
    </location>
    <ligand>
        <name>S-adenosyl-L-methionine</name>
        <dbReference type="ChEBI" id="CHEBI:59789"/>
    </ligand>
</feature>
<dbReference type="EMBL" id="VULQ01000002">
    <property type="protein sequence ID" value="MSS77143.1"/>
    <property type="molecule type" value="Genomic_DNA"/>
</dbReference>
<dbReference type="PANTHER" id="PTHR11061">
    <property type="entry name" value="RNA M5U METHYLTRANSFERASE"/>
    <property type="match status" value="1"/>
</dbReference>
<keyword evidence="3 4" id="KW-0949">S-adenosyl-L-methionine</keyword>
<evidence type="ECO:0000259" key="6">
    <source>
        <dbReference type="PROSITE" id="PS50926"/>
    </source>
</evidence>
<name>A0A6N7VSU2_9FIRM</name>
<dbReference type="SUPFAM" id="SSF50249">
    <property type="entry name" value="Nucleic acid-binding proteins"/>
    <property type="match status" value="1"/>
</dbReference>
<proteinExistence type="inferred from homology"/>
<dbReference type="RefSeq" id="WP_154538993.1">
    <property type="nucleotide sequence ID" value="NZ_VULQ01000002.1"/>
</dbReference>
<sequence>MVIKDIKIIDILQDGRGVGRTDTKIAFIEKAIFGETCHIKVNNEKKNFYEAEKIKTSKKSPYYRKPPCPYYNECGGCSIMDINYETQIDLKKNLIKNAIEKLANIRIDKIELEKSPEFFYRNKIRLKVDRKGRLAYNKKYSNDLVLIKDCLLARDIIRDNLEEIEKLTMDISQKYPESISEISIRTNNKEIMLNLTINNEKANSYIKKNYINSKFHINLITDNSLANISGKDYLLYKIDKNKFKISLNDFYQVNDFMVDKLYKIAKSNLDKDKKILDLFCGSATSSIAINKDHIIGVEINKNAIKDANENAKLNELNDYKFIAKNANFINQKFIKENNVEAVVLDPPRAGLSKEIIKTISKTNIEKVVYISCNPQTLARDINRFQNNGYKMKNIRAVDMFPQTMHVETILLISRIED</sequence>
<evidence type="ECO:0000256" key="4">
    <source>
        <dbReference type="PROSITE-ProRule" id="PRU01024"/>
    </source>
</evidence>
<feature type="binding site" evidence="4">
    <location>
        <position position="279"/>
    </location>
    <ligand>
        <name>S-adenosyl-L-methionine</name>
        <dbReference type="ChEBI" id="CHEBI:59789"/>
    </ligand>
</feature>
<dbReference type="Gene3D" id="3.40.50.150">
    <property type="entry name" value="Vaccinia Virus protein VP39"/>
    <property type="match status" value="1"/>
</dbReference>
<dbReference type="PROSITE" id="PS51687">
    <property type="entry name" value="SAM_MT_RNA_M5U"/>
    <property type="match status" value="1"/>
</dbReference>
<dbReference type="GO" id="GO:0070041">
    <property type="term" value="F:rRNA (uridine-C5-)-methyltransferase activity"/>
    <property type="evidence" value="ECO:0007669"/>
    <property type="project" value="TreeGrafter"/>
</dbReference>
<feature type="binding site" evidence="4">
    <location>
        <position position="345"/>
    </location>
    <ligand>
        <name>S-adenosyl-L-methionine</name>
        <dbReference type="ChEBI" id="CHEBI:59789"/>
    </ligand>
</feature>
<accession>A0A6N7VSU2</accession>
<dbReference type="Proteomes" id="UP000441925">
    <property type="component" value="Unassembled WGS sequence"/>
</dbReference>
<dbReference type="NCBIfam" id="TIGR00479">
    <property type="entry name" value="rumA"/>
    <property type="match status" value="1"/>
</dbReference>
<dbReference type="GO" id="GO:0070475">
    <property type="term" value="P:rRNA base methylation"/>
    <property type="evidence" value="ECO:0007669"/>
    <property type="project" value="TreeGrafter"/>
</dbReference>